<dbReference type="PANTHER" id="PTHR42823">
    <property type="entry name" value="ATP SYNTHASE SUBUNIT A, CHLOROPLASTIC"/>
    <property type="match status" value="1"/>
</dbReference>
<evidence type="ECO:0000256" key="10">
    <source>
        <dbReference type="ARBA" id="ARBA00023310"/>
    </source>
</evidence>
<keyword evidence="10" id="KW-0066">ATP synthesis</keyword>
<evidence type="ECO:0000256" key="4">
    <source>
        <dbReference type="ARBA" id="ARBA00022547"/>
    </source>
</evidence>
<dbReference type="GO" id="GO:0046933">
    <property type="term" value="F:proton-transporting ATP synthase activity, rotational mechanism"/>
    <property type="evidence" value="ECO:0007669"/>
    <property type="project" value="TreeGrafter"/>
</dbReference>
<accession>A0AA35WCJ9</accession>
<dbReference type="InterPro" id="IPR023011">
    <property type="entry name" value="ATP_synth_F0_asu_AS"/>
</dbReference>
<dbReference type="AlphaFoldDB" id="A0AA35WCJ9"/>
<dbReference type="PRINTS" id="PR00123">
    <property type="entry name" value="ATPASEA"/>
</dbReference>
<comment type="subcellular location">
    <subcellularLocation>
        <location evidence="1">Membrane</location>
        <topology evidence="1">Multi-pass membrane protein</topology>
    </subcellularLocation>
</comment>
<evidence type="ECO:0000256" key="1">
    <source>
        <dbReference type="ARBA" id="ARBA00004141"/>
    </source>
</evidence>
<dbReference type="GO" id="GO:0005886">
    <property type="term" value="C:plasma membrane"/>
    <property type="evidence" value="ECO:0007669"/>
    <property type="project" value="TreeGrafter"/>
</dbReference>
<dbReference type="CDD" id="cd00310">
    <property type="entry name" value="ATP-synt_Fo_a_6"/>
    <property type="match status" value="1"/>
</dbReference>
<keyword evidence="9 11" id="KW-0472">Membrane</keyword>
<keyword evidence="3" id="KW-0813">Transport</keyword>
<evidence type="ECO:0000256" key="6">
    <source>
        <dbReference type="ARBA" id="ARBA00022781"/>
    </source>
</evidence>
<gene>
    <name evidence="12" type="ORF">GBAR_LOCUS5690</name>
</gene>
<dbReference type="Proteomes" id="UP001174909">
    <property type="component" value="Unassembled WGS sequence"/>
</dbReference>
<evidence type="ECO:0000256" key="11">
    <source>
        <dbReference type="SAM" id="Phobius"/>
    </source>
</evidence>
<feature type="transmembrane region" description="Helical" evidence="11">
    <location>
        <begin position="159"/>
        <end position="184"/>
    </location>
</feature>
<dbReference type="GO" id="GO:0045259">
    <property type="term" value="C:proton-transporting ATP synthase complex"/>
    <property type="evidence" value="ECO:0007669"/>
    <property type="project" value="UniProtKB-KW"/>
</dbReference>
<feature type="transmembrane region" description="Helical" evidence="11">
    <location>
        <begin position="99"/>
        <end position="122"/>
    </location>
</feature>
<dbReference type="SUPFAM" id="SSF81336">
    <property type="entry name" value="F1F0 ATP synthase subunit A"/>
    <property type="match status" value="1"/>
</dbReference>
<keyword evidence="6" id="KW-0375">Hydrogen ion transport</keyword>
<keyword evidence="13" id="KW-1185">Reference proteome</keyword>
<feature type="transmembrane region" description="Helical" evidence="11">
    <location>
        <begin position="190"/>
        <end position="210"/>
    </location>
</feature>
<dbReference type="PANTHER" id="PTHR42823:SF3">
    <property type="entry name" value="ATP SYNTHASE SUBUNIT A, CHLOROPLASTIC"/>
    <property type="match status" value="1"/>
</dbReference>
<evidence type="ECO:0000256" key="9">
    <source>
        <dbReference type="ARBA" id="ARBA00023136"/>
    </source>
</evidence>
<dbReference type="Gene3D" id="1.20.120.220">
    <property type="entry name" value="ATP synthase, F0 complex, subunit A"/>
    <property type="match status" value="1"/>
</dbReference>
<dbReference type="InterPro" id="IPR045082">
    <property type="entry name" value="ATP_syn_F0_a_bact/chloroplast"/>
</dbReference>
<keyword evidence="8" id="KW-0406">Ion transport</keyword>
<feature type="transmembrane region" description="Helical" evidence="11">
    <location>
        <begin position="56"/>
        <end position="79"/>
    </location>
</feature>
<dbReference type="EMBL" id="CASHTH010000832">
    <property type="protein sequence ID" value="CAI8008292.1"/>
    <property type="molecule type" value="Genomic_DNA"/>
</dbReference>
<evidence type="ECO:0000256" key="8">
    <source>
        <dbReference type="ARBA" id="ARBA00023065"/>
    </source>
</evidence>
<evidence type="ECO:0000313" key="12">
    <source>
        <dbReference type="EMBL" id="CAI8008292.1"/>
    </source>
</evidence>
<keyword evidence="4" id="KW-0138">CF(0)</keyword>
<dbReference type="NCBIfam" id="TIGR01131">
    <property type="entry name" value="ATP_synt_6_or_A"/>
    <property type="match status" value="1"/>
</dbReference>
<comment type="similarity">
    <text evidence="2">Belongs to the ATPase A chain family.</text>
</comment>
<dbReference type="HAMAP" id="MF_01393">
    <property type="entry name" value="ATP_synth_a_bact"/>
    <property type="match status" value="1"/>
</dbReference>
<organism evidence="12 13">
    <name type="scientific">Geodia barretti</name>
    <name type="common">Barrett's horny sponge</name>
    <dbReference type="NCBI Taxonomy" id="519541"/>
    <lineage>
        <taxon>Eukaryota</taxon>
        <taxon>Metazoa</taxon>
        <taxon>Porifera</taxon>
        <taxon>Demospongiae</taxon>
        <taxon>Heteroscleromorpha</taxon>
        <taxon>Tetractinellida</taxon>
        <taxon>Astrophorina</taxon>
        <taxon>Geodiidae</taxon>
        <taxon>Geodia</taxon>
    </lineage>
</organism>
<evidence type="ECO:0000256" key="2">
    <source>
        <dbReference type="ARBA" id="ARBA00006810"/>
    </source>
</evidence>
<sequence length="228" mass="25501">MVTAWITIVVLLVISFFATRRMSEVPTGLQNLVEVFIEFFLDLCERIAGAQRARRFFPLVMTIFLFIMVSNWVGILPGFGTVGWIESPEERSANTDVNTTLSIALIAMVMIHFWGFSTLGIFGHLGKFINFKEGPIGFFVGILEGISEFAKIVSFTFRLFGNIFAGEVLLVAMAFLFPLIGIIPFLGLELFVGAIQAFIFAMLTLVLRSWQRPHTAARSITSLKMRST</sequence>
<evidence type="ECO:0000256" key="3">
    <source>
        <dbReference type="ARBA" id="ARBA00022448"/>
    </source>
</evidence>
<dbReference type="InterPro" id="IPR000568">
    <property type="entry name" value="ATP_synth_F0_asu"/>
</dbReference>
<keyword evidence="7 11" id="KW-1133">Transmembrane helix</keyword>
<keyword evidence="5 11" id="KW-0812">Transmembrane</keyword>
<dbReference type="InterPro" id="IPR035908">
    <property type="entry name" value="F0_ATP_A_sf"/>
</dbReference>
<dbReference type="Pfam" id="PF00119">
    <property type="entry name" value="ATP-synt_A"/>
    <property type="match status" value="1"/>
</dbReference>
<proteinExistence type="inferred from homology"/>
<evidence type="ECO:0000256" key="5">
    <source>
        <dbReference type="ARBA" id="ARBA00022692"/>
    </source>
</evidence>
<name>A0AA35WCJ9_GEOBA</name>
<comment type="caution">
    <text evidence="12">The sequence shown here is derived from an EMBL/GenBank/DDBJ whole genome shotgun (WGS) entry which is preliminary data.</text>
</comment>
<dbReference type="PROSITE" id="PS00449">
    <property type="entry name" value="ATPASE_A"/>
    <property type="match status" value="1"/>
</dbReference>
<protein>
    <submittedName>
        <fullName evidence="12">ATP synthase subunit a, chloroplastic</fullName>
    </submittedName>
</protein>
<reference evidence="12" key="1">
    <citation type="submission" date="2023-03" db="EMBL/GenBank/DDBJ databases">
        <authorList>
            <person name="Steffen K."/>
            <person name="Cardenas P."/>
        </authorList>
    </citation>
    <scope>NUCLEOTIDE SEQUENCE</scope>
</reference>
<evidence type="ECO:0000313" key="13">
    <source>
        <dbReference type="Proteomes" id="UP001174909"/>
    </source>
</evidence>
<evidence type="ECO:0000256" key="7">
    <source>
        <dbReference type="ARBA" id="ARBA00022989"/>
    </source>
</evidence>